<reference evidence="6 7" key="1">
    <citation type="submission" date="2020-03" db="EMBL/GenBank/DDBJ databases">
        <title>Complete genome sequence of sixteen Streptomyces strains facilitates identification of candidate genes involved in plant growth-promotion in grain legumes and cereals.</title>
        <authorList>
            <person name="Gopalakrishnan S."/>
            <person name="Thakur V."/>
            <person name="Saxena R."/>
            <person name="Vadlamudi S."/>
            <person name="Purohit S."/>
            <person name="Kumar V."/>
            <person name="Rathore A."/>
            <person name="Chitikineni A."/>
            <person name="Varshney R.K."/>
        </authorList>
    </citation>
    <scope>NUCLEOTIDE SEQUENCE [LARGE SCALE GENOMIC DNA]</scope>
    <source>
        <strain evidence="6 7">KAI-180</strain>
    </source>
</reference>
<keyword evidence="4" id="KW-0804">Transcription</keyword>
<keyword evidence="3" id="KW-0238">DNA-binding</keyword>
<comment type="caution">
    <text evidence="6">The sequence shown here is derived from an EMBL/GenBank/DDBJ whole genome shotgun (WGS) entry which is preliminary data.</text>
</comment>
<dbReference type="Pfam" id="PF13377">
    <property type="entry name" value="Peripla_BP_3"/>
    <property type="match status" value="1"/>
</dbReference>
<organism evidence="6 7">
    <name type="scientific">Streptomyces odorifer</name>
    <dbReference type="NCBI Taxonomy" id="53450"/>
    <lineage>
        <taxon>Bacteria</taxon>
        <taxon>Bacillati</taxon>
        <taxon>Actinomycetota</taxon>
        <taxon>Actinomycetes</taxon>
        <taxon>Kitasatosporales</taxon>
        <taxon>Streptomycetaceae</taxon>
        <taxon>Streptomyces</taxon>
        <taxon>Streptomyces albidoflavus group</taxon>
    </lineage>
</organism>
<dbReference type="InterPro" id="IPR046335">
    <property type="entry name" value="LacI/GalR-like_sensor"/>
</dbReference>
<dbReference type="RefSeq" id="WP_175457892.1">
    <property type="nucleotide sequence ID" value="NZ_JAANNT010000001.1"/>
</dbReference>
<gene>
    <name evidence="6" type="ORF">G6W59_02355</name>
</gene>
<dbReference type="Gene3D" id="3.40.50.2300">
    <property type="match status" value="2"/>
</dbReference>
<dbReference type="InterPro" id="IPR000843">
    <property type="entry name" value="HTH_LacI"/>
</dbReference>
<dbReference type="SUPFAM" id="SSF53822">
    <property type="entry name" value="Periplasmic binding protein-like I"/>
    <property type="match status" value="1"/>
</dbReference>
<dbReference type="Proteomes" id="UP000540128">
    <property type="component" value="Unassembled WGS sequence"/>
</dbReference>
<dbReference type="GO" id="GO:0000976">
    <property type="term" value="F:transcription cis-regulatory region binding"/>
    <property type="evidence" value="ECO:0007669"/>
    <property type="project" value="TreeGrafter"/>
</dbReference>
<keyword evidence="1" id="KW-0678">Repressor</keyword>
<sequence length="343" mass="36097">MNRPTARDVAELAEVSRAAVSFVFTGRAEGNLSAETQQRIRRAADQLGYRPDEVARSLRRRRSGVIGLLSDEIATSPFAGRLVLGAMEAARERGHQVLLLESRRDPAAEAEAVAELRARRVDGIVYAAMSMRRTPVPFDIDPAHAALANCLPQETGTYASVVPDERAGGRAAVEVLIGAGHRRIALLGGGPGDIAASARGRGFGDGMRAAGLTVRPEWRLRVGWQIDEGYAAALTLLDTADRPTGVVCANDRVAAGVLLAAARLGIGVPEELSVVGYDDQDQMAAHLVPALTTVALPHHAMGAAAVRLLLDAAGAGGEVDTARALRLPCPVVERDSVRPPSSP</sequence>
<evidence type="ECO:0000256" key="4">
    <source>
        <dbReference type="ARBA" id="ARBA00023163"/>
    </source>
</evidence>
<dbReference type="Gene3D" id="1.10.260.40">
    <property type="entry name" value="lambda repressor-like DNA-binding domains"/>
    <property type="match status" value="1"/>
</dbReference>
<dbReference type="PROSITE" id="PS50932">
    <property type="entry name" value="HTH_LACI_2"/>
    <property type="match status" value="1"/>
</dbReference>
<proteinExistence type="predicted"/>
<evidence type="ECO:0000313" key="7">
    <source>
        <dbReference type="Proteomes" id="UP000540128"/>
    </source>
</evidence>
<dbReference type="InterPro" id="IPR010982">
    <property type="entry name" value="Lambda_DNA-bd_dom_sf"/>
</dbReference>
<dbReference type="CDD" id="cd06288">
    <property type="entry name" value="PBP1_sucrose_transcription_regulator"/>
    <property type="match status" value="1"/>
</dbReference>
<dbReference type="PANTHER" id="PTHR30146:SF148">
    <property type="entry name" value="HTH-TYPE TRANSCRIPTIONAL REPRESSOR PURR-RELATED"/>
    <property type="match status" value="1"/>
</dbReference>
<dbReference type="InterPro" id="IPR028082">
    <property type="entry name" value="Peripla_BP_I"/>
</dbReference>
<protein>
    <submittedName>
        <fullName evidence="6">Substrate-binding domain-containing protein</fullName>
    </submittedName>
</protein>
<dbReference type="PANTHER" id="PTHR30146">
    <property type="entry name" value="LACI-RELATED TRANSCRIPTIONAL REPRESSOR"/>
    <property type="match status" value="1"/>
</dbReference>
<evidence type="ECO:0000256" key="3">
    <source>
        <dbReference type="ARBA" id="ARBA00023125"/>
    </source>
</evidence>
<dbReference type="EMBL" id="JAANNT010000001">
    <property type="protein sequence ID" value="NUV27199.1"/>
    <property type="molecule type" value="Genomic_DNA"/>
</dbReference>
<evidence type="ECO:0000256" key="2">
    <source>
        <dbReference type="ARBA" id="ARBA00023015"/>
    </source>
</evidence>
<feature type="domain" description="HTH lacI-type" evidence="5">
    <location>
        <begin position="4"/>
        <end position="60"/>
    </location>
</feature>
<evidence type="ECO:0000259" key="5">
    <source>
        <dbReference type="PROSITE" id="PS50932"/>
    </source>
</evidence>
<dbReference type="SMART" id="SM00354">
    <property type="entry name" value="HTH_LACI"/>
    <property type="match status" value="1"/>
</dbReference>
<dbReference type="SUPFAM" id="SSF47413">
    <property type="entry name" value="lambda repressor-like DNA-binding domains"/>
    <property type="match status" value="1"/>
</dbReference>
<keyword evidence="2" id="KW-0805">Transcription regulation</keyword>
<dbReference type="GO" id="GO:0003700">
    <property type="term" value="F:DNA-binding transcription factor activity"/>
    <property type="evidence" value="ECO:0007669"/>
    <property type="project" value="TreeGrafter"/>
</dbReference>
<dbReference type="Pfam" id="PF00356">
    <property type="entry name" value="LacI"/>
    <property type="match status" value="1"/>
</dbReference>
<evidence type="ECO:0000256" key="1">
    <source>
        <dbReference type="ARBA" id="ARBA00022491"/>
    </source>
</evidence>
<dbReference type="CDD" id="cd01392">
    <property type="entry name" value="HTH_LacI"/>
    <property type="match status" value="1"/>
</dbReference>
<dbReference type="AlphaFoldDB" id="A0A7Y6C531"/>
<evidence type="ECO:0000313" key="6">
    <source>
        <dbReference type="EMBL" id="NUV27199.1"/>
    </source>
</evidence>
<name>A0A7Y6C531_9ACTN</name>
<accession>A0A7Y6C531</accession>
<keyword evidence="7" id="KW-1185">Reference proteome</keyword>